<dbReference type="SMART" id="SM00327">
    <property type="entry name" value="VWA"/>
    <property type="match status" value="1"/>
</dbReference>
<dbReference type="SUPFAM" id="SSF53300">
    <property type="entry name" value="vWA-like"/>
    <property type="match status" value="1"/>
</dbReference>
<comment type="caution">
    <text evidence="5">The sequence shown here is derived from an EMBL/GenBank/DDBJ whole genome shotgun (WGS) entry which is preliminary data.</text>
</comment>
<dbReference type="GeneID" id="68870083"/>
<feature type="signal peptide" evidence="2">
    <location>
        <begin position="1"/>
        <end position="29"/>
    </location>
</feature>
<reference evidence="5 6" key="1">
    <citation type="submission" date="2014-01" db="EMBL/GenBank/DDBJ databases">
        <title>Sulfitobacter sp. H3 (MCCC 1A00686) Genome Sequencing.</title>
        <authorList>
            <person name="Lai Q."/>
            <person name="Hong Z."/>
        </authorList>
    </citation>
    <scope>NUCLEOTIDE SEQUENCE [LARGE SCALE GENOMIC DNA]</scope>
    <source>
        <strain evidence="5 6">H3</strain>
    </source>
</reference>
<feature type="domain" description="VWFA" evidence="4">
    <location>
        <begin position="90"/>
        <end position="268"/>
    </location>
</feature>
<dbReference type="SMART" id="SM00240">
    <property type="entry name" value="FHA"/>
    <property type="match status" value="1"/>
</dbReference>
<dbReference type="InterPro" id="IPR000253">
    <property type="entry name" value="FHA_dom"/>
</dbReference>
<dbReference type="Proteomes" id="UP000027746">
    <property type="component" value="Unassembled WGS sequence"/>
</dbReference>
<evidence type="ECO:0000256" key="1">
    <source>
        <dbReference type="SAM" id="Phobius"/>
    </source>
</evidence>
<keyword evidence="1" id="KW-0472">Membrane</keyword>
<dbReference type="InterPro" id="IPR002035">
    <property type="entry name" value="VWF_A"/>
</dbReference>
<evidence type="ECO:0000259" key="3">
    <source>
        <dbReference type="PROSITE" id="PS50006"/>
    </source>
</evidence>
<dbReference type="Gene3D" id="3.40.50.410">
    <property type="entry name" value="von Willebrand factor, type A domain"/>
    <property type="match status" value="1"/>
</dbReference>
<dbReference type="InterPro" id="IPR036465">
    <property type="entry name" value="vWFA_dom_sf"/>
</dbReference>
<gene>
    <name evidence="5" type="ORF">SUH3_00785</name>
</gene>
<keyword evidence="1" id="KW-1133">Transmembrane helix</keyword>
<keyword evidence="2" id="KW-0732">Signal</keyword>
<feature type="transmembrane region" description="Helical" evidence="1">
    <location>
        <begin position="327"/>
        <end position="345"/>
    </location>
</feature>
<dbReference type="PROSITE" id="PS50234">
    <property type="entry name" value="VWFA"/>
    <property type="match status" value="1"/>
</dbReference>
<dbReference type="InterPro" id="IPR050923">
    <property type="entry name" value="Cell_Proc_Reg/RNA_Proc"/>
</dbReference>
<name>A0A073J791_9RHOB</name>
<dbReference type="Gene3D" id="2.60.200.20">
    <property type="match status" value="1"/>
</dbReference>
<feature type="domain" description="FHA" evidence="3">
    <location>
        <begin position="395"/>
        <end position="445"/>
    </location>
</feature>
<sequence length="470" mass="49753">MADNTFFRAPKAVALLTALALWLPQVSRAQIAPLDCRATEDGGHDCTVFFPGGTDIARTTLTLSDGTEVAHSFTAEPTELQAPDADAPRVLFLAFDTSNPARAAILRQSLDSAWALVELVPPQTPIGLGTFDENFAEVQAPTTDRDVLQQAIAGIQANGQTTNLYEATLDILNILPAAPDGRRDIVLFSDGNAEDTAFTLQDVSERSRKMGVRVNGLGAVLRASETKYTQTLERMAEETGGLYFGTAPGNANFATEDLSRIAQLGEGVGVVSFDAGFVREGTLVLTTATGRSLRYQIAPVGPDAAEEEAAREPQQEPAASLIDNIPLAGWIAGGALLFLILLLGLRGRRKPPQPEMAEPDPTPMPDPVPTPDPVKVYGVLTTVNGEDLYLTSSISTLGRSGDADIVLDDPSVSRRHATLSVTGDGAMQIVDLNSLNGVLVNGTRVTSAEVKAGDTLQLGEVSLTFGYPND</sequence>
<dbReference type="Pfam" id="PF13519">
    <property type="entry name" value="VWA_2"/>
    <property type="match status" value="1"/>
</dbReference>
<evidence type="ECO:0000313" key="6">
    <source>
        <dbReference type="Proteomes" id="UP000027746"/>
    </source>
</evidence>
<dbReference type="AlphaFoldDB" id="A0A073J791"/>
<evidence type="ECO:0000313" key="5">
    <source>
        <dbReference type="EMBL" id="KEJ97551.1"/>
    </source>
</evidence>
<dbReference type="CDD" id="cd00198">
    <property type="entry name" value="vWFA"/>
    <property type="match status" value="1"/>
</dbReference>
<feature type="chain" id="PRO_5001691849" description="FHA domain-containing protein" evidence="2">
    <location>
        <begin position="30"/>
        <end position="470"/>
    </location>
</feature>
<dbReference type="PROSITE" id="PS50006">
    <property type="entry name" value="FHA_DOMAIN"/>
    <property type="match status" value="1"/>
</dbReference>
<evidence type="ECO:0000259" key="4">
    <source>
        <dbReference type="PROSITE" id="PS50234"/>
    </source>
</evidence>
<dbReference type="Pfam" id="PF00498">
    <property type="entry name" value="FHA"/>
    <property type="match status" value="1"/>
</dbReference>
<keyword evidence="6" id="KW-1185">Reference proteome</keyword>
<accession>A0A073J791</accession>
<proteinExistence type="predicted"/>
<organism evidence="5 6">
    <name type="scientific">Pseudosulfitobacter pseudonitzschiae</name>
    <dbReference type="NCBI Taxonomy" id="1402135"/>
    <lineage>
        <taxon>Bacteria</taxon>
        <taxon>Pseudomonadati</taxon>
        <taxon>Pseudomonadota</taxon>
        <taxon>Alphaproteobacteria</taxon>
        <taxon>Rhodobacterales</taxon>
        <taxon>Roseobacteraceae</taxon>
        <taxon>Pseudosulfitobacter</taxon>
    </lineage>
</organism>
<dbReference type="OrthoDB" id="7869657at2"/>
<dbReference type="CDD" id="cd00060">
    <property type="entry name" value="FHA"/>
    <property type="match status" value="1"/>
</dbReference>
<protein>
    <recommendedName>
        <fullName evidence="7">FHA domain-containing protein</fullName>
    </recommendedName>
</protein>
<dbReference type="RefSeq" id="WP_051693786.1">
    <property type="nucleotide sequence ID" value="NZ_CP054599.1"/>
</dbReference>
<dbReference type="SUPFAM" id="SSF49879">
    <property type="entry name" value="SMAD/FHA domain"/>
    <property type="match status" value="1"/>
</dbReference>
<dbReference type="InterPro" id="IPR008984">
    <property type="entry name" value="SMAD_FHA_dom_sf"/>
</dbReference>
<evidence type="ECO:0000256" key="2">
    <source>
        <dbReference type="SAM" id="SignalP"/>
    </source>
</evidence>
<dbReference type="PANTHER" id="PTHR23308">
    <property type="entry name" value="NUCLEAR INHIBITOR OF PROTEIN PHOSPHATASE-1"/>
    <property type="match status" value="1"/>
</dbReference>
<evidence type="ECO:0008006" key="7">
    <source>
        <dbReference type="Google" id="ProtNLM"/>
    </source>
</evidence>
<dbReference type="EMBL" id="JAMD01000001">
    <property type="protein sequence ID" value="KEJ97551.1"/>
    <property type="molecule type" value="Genomic_DNA"/>
</dbReference>
<keyword evidence="1" id="KW-0812">Transmembrane</keyword>